<dbReference type="Pfam" id="PF00588">
    <property type="entry name" value="SpoU_methylase"/>
    <property type="match status" value="1"/>
</dbReference>
<evidence type="ECO:0000313" key="6">
    <source>
        <dbReference type="EMBL" id="CAI8042773.1"/>
    </source>
</evidence>
<gene>
    <name evidence="6" type="ORF">GBAR_LOCUS23719</name>
</gene>
<dbReference type="GO" id="GO:0005829">
    <property type="term" value="C:cytosol"/>
    <property type="evidence" value="ECO:0007669"/>
    <property type="project" value="TreeGrafter"/>
</dbReference>
<dbReference type="InterPro" id="IPR029026">
    <property type="entry name" value="tRNA_m1G_MTases_N"/>
</dbReference>
<protein>
    <submittedName>
        <fullName evidence="6">tRNA (Cytidine/uridine-2'-O-)-methyltransferase TrmJ</fullName>
    </submittedName>
</protein>
<proteinExistence type="inferred from homology"/>
<name>A0AA35X2D2_GEOBA</name>
<accession>A0AA35X2D2</accession>
<dbReference type="InterPro" id="IPR001537">
    <property type="entry name" value="SpoU_MeTrfase"/>
</dbReference>
<dbReference type="Gene3D" id="3.40.1280.10">
    <property type="match status" value="1"/>
</dbReference>
<evidence type="ECO:0000256" key="2">
    <source>
        <dbReference type="ARBA" id="ARBA00022603"/>
    </source>
</evidence>
<dbReference type="CDD" id="cd18093">
    <property type="entry name" value="SpoU-like_TrmJ"/>
    <property type="match status" value="1"/>
</dbReference>
<dbReference type="EMBL" id="CASHTH010003283">
    <property type="protein sequence ID" value="CAI8042773.1"/>
    <property type="molecule type" value="Genomic_DNA"/>
</dbReference>
<comment type="caution">
    <text evidence="6">The sequence shown here is derived from an EMBL/GenBank/DDBJ whole genome shotgun (WGS) entry which is preliminary data.</text>
</comment>
<dbReference type="GO" id="GO:0003723">
    <property type="term" value="F:RNA binding"/>
    <property type="evidence" value="ECO:0007669"/>
    <property type="project" value="InterPro"/>
</dbReference>
<keyword evidence="7" id="KW-1185">Reference proteome</keyword>
<evidence type="ECO:0000313" key="7">
    <source>
        <dbReference type="Proteomes" id="UP001174909"/>
    </source>
</evidence>
<keyword evidence="4" id="KW-0949">S-adenosyl-L-methionine</keyword>
<dbReference type="AlphaFoldDB" id="A0AA35X2D2"/>
<dbReference type="Proteomes" id="UP001174909">
    <property type="component" value="Unassembled WGS sequence"/>
</dbReference>
<dbReference type="GO" id="GO:0002128">
    <property type="term" value="P:tRNA nucleoside ribose methylation"/>
    <property type="evidence" value="ECO:0007669"/>
    <property type="project" value="TreeGrafter"/>
</dbReference>
<keyword evidence="2" id="KW-0489">Methyltransferase</keyword>
<organism evidence="6 7">
    <name type="scientific">Geodia barretti</name>
    <name type="common">Barrett's horny sponge</name>
    <dbReference type="NCBI Taxonomy" id="519541"/>
    <lineage>
        <taxon>Eukaryota</taxon>
        <taxon>Metazoa</taxon>
        <taxon>Porifera</taxon>
        <taxon>Demospongiae</taxon>
        <taxon>Heteroscleromorpha</taxon>
        <taxon>Tetractinellida</taxon>
        <taxon>Astrophorina</taxon>
        <taxon>Geodiidae</taxon>
        <taxon>Geodia</taxon>
    </lineage>
</organism>
<comment type="similarity">
    <text evidence="1">Belongs to the class IV-like SAM-binding methyltransferase superfamily. RNA methyltransferase TrmH family.</text>
</comment>
<dbReference type="InterPro" id="IPR004384">
    <property type="entry name" value="RNA_MeTrfase_TrmJ/LasT"/>
</dbReference>
<evidence type="ECO:0000259" key="5">
    <source>
        <dbReference type="Pfam" id="PF00588"/>
    </source>
</evidence>
<sequence>MGLSQLYLVNPIPFRDVDAAWYMAHGAKDILENCHVVPELKDALDGIQYLVGTTHRRRDVRLPQPVPAREAAETIATISQDKPVALLFGREDFGLSTDQMSLCQLTASVPMATKNPSLNLAQAVQIFVYEVFTASLNEYPPTEIDHAEVNALEEFYGRVTRLLIRSVCRHITGSGRRI</sequence>
<dbReference type="PANTHER" id="PTHR42786:SF2">
    <property type="entry name" value="TRNA (CYTIDINE_URIDINE-2'-O-)-METHYLTRANSFERASE TRMJ"/>
    <property type="match status" value="1"/>
</dbReference>
<feature type="domain" description="tRNA/rRNA methyltransferase SpoU type" evidence="5">
    <location>
        <begin position="1"/>
        <end position="129"/>
    </location>
</feature>
<dbReference type="SUPFAM" id="SSF75217">
    <property type="entry name" value="alpha/beta knot"/>
    <property type="match status" value="1"/>
</dbReference>
<dbReference type="GO" id="GO:0008173">
    <property type="term" value="F:RNA methyltransferase activity"/>
    <property type="evidence" value="ECO:0007669"/>
    <property type="project" value="InterPro"/>
</dbReference>
<keyword evidence="3" id="KW-0808">Transferase</keyword>
<evidence type="ECO:0000256" key="3">
    <source>
        <dbReference type="ARBA" id="ARBA00022679"/>
    </source>
</evidence>
<dbReference type="PANTHER" id="PTHR42786">
    <property type="entry name" value="TRNA/RRNA METHYLTRANSFERASE"/>
    <property type="match status" value="1"/>
</dbReference>
<dbReference type="InterPro" id="IPR029028">
    <property type="entry name" value="Alpha/beta_knot_MTases"/>
</dbReference>
<evidence type="ECO:0000256" key="1">
    <source>
        <dbReference type="ARBA" id="ARBA00007228"/>
    </source>
</evidence>
<reference evidence="6" key="1">
    <citation type="submission" date="2023-03" db="EMBL/GenBank/DDBJ databases">
        <authorList>
            <person name="Steffen K."/>
            <person name="Cardenas P."/>
        </authorList>
    </citation>
    <scope>NUCLEOTIDE SEQUENCE</scope>
</reference>
<evidence type="ECO:0000256" key="4">
    <source>
        <dbReference type="ARBA" id="ARBA00022691"/>
    </source>
</evidence>